<dbReference type="InterPro" id="IPR036196">
    <property type="entry name" value="Ptyr_pPase_sf"/>
</dbReference>
<dbReference type="STRING" id="478744.SAMN05444359_101285"/>
<protein>
    <recommendedName>
        <fullName evidence="3">Protein-tyrosine-phosphatase</fullName>
    </recommendedName>
</protein>
<sequence>MNVLFVCSSNLHRSKTAQDYCKQEFSGCQFQSAGTNQKSCTKHKTTFLSEEMLEWASVVYVMETHHLNLINEATAFSYNSKMVVLGVPDVYTYWQDELIRELDPKVRESLRVLGENNSGTHPILAQRIIALKKADLQRRQELIQNGQLGKGYDEEMEALHNRNAAALDVIINEIGYPTLDKVGEEGSEAAWLVIQHAISRPAFMKKCAQLLEHAVGRKEASAVSLAYLTDRIATFEGKPQLYGTQFDWDEHGQLSPKPCDNLVKVDQRRKSIGLNTLEQQTEVMRKRAVAEKESAPVSFASREKEIEEWKKRVGWLE</sequence>
<dbReference type="Proteomes" id="UP000199021">
    <property type="component" value="Unassembled WGS sequence"/>
</dbReference>
<evidence type="ECO:0000313" key="2">
    <source>
        <dbReference type="Proteomes" id="UP000199021"/>
    </source>
</evidence>
<dbReference type="EMBL" id="FOFB01000001">
    <property type="protein sequence ID" value="SEP62561.1"/>
    <property type="molecule type" value="Genomic_DNA"/>
</dbReference>
<gene>
    <name evidence="1" type="ORF">SAMN05444359_101285</name>
</gene>
<dbReference type="Gene3D" id="3.40.50.2300">
    <property type="match status" value="1"/>
</dbReference>
<name>A0A1H8ZDV6_9BACT</name>
<proteinExistence type="predicted"/>
<dbReference type="InParanoid" id="A0A1H8ZDV6"/>
<reference evidence="2" key="1">
    <citation type="submission" date="2016-10" db="EMBL/GenBank/DDBJ databases">
        <authorList>
            <person name="Varghese N."/>
            <person name="Submissions S."/>
        </authorList>
    </citation>
    <scope>NUCLEOTIDE SEQUENCE [LARGE SCALE GENOMIC DNA]</scope>
    <source>
        <strain evidence="2">DSM 24740</strain>
    </source>
</reference>
<dbReference type="SUPFAM" id="SSF52788">
    <property type="entry name" value="Phosphotyrosine protein phosphatases I"/>
    <property type="match status" value="1"/>
</dbReference>
<keyword evidence="2" id="KW-1185">Reference proteome</keyword>
<evidence type="ECO:0000313" key="1">
    <source>
        <dbReference type="EMBL" id="SEP62561.1"/>
    </source>
</evidence>
<evidence type="ECO:0008006" key="3">
    <source>
        <dbReference type="Google" id="ProtNLM"/>
    </source>
</evidence>
<accession>A0A1H8ZDV6</accession>
<dbReference type="Pfam" id="PF20329">
    <property type="entry name" value="DUF6624"/>
    <property type="match status" value="1"/>
</dbReference>
<dbReference type="AlphaFoldDB" id="A0A1H8ZDV6"/>
<dbReference type="InterPro" id="IPR046732">
    <property type="entry name" value="DUF6624"/>
</dbReference>
<organism evidence="1 2">
    <name type="scientific">Neolewinella agarilytica</name>
    <dbReference type="NCBI Taxonomy" id="478744"/>
    <lineage>
        <taxon>Bacteria</taxon>
        <taxon>Pseudomonadati</taxon>
        <taxon>Bacteroidota</taxon>
        <taxon>Saprospiria</taxon>
        <taxon>Saprospirales</taxon>
        <taxon>Lewinellaceae</taxon>
        <taxon>Neolewinella</taxon>
    </lineage>
</organism>
<dbReference type="RefSeq" id="WP_245748377.1">
    <property type="nucleotide sequence ID" value="NZ_FOFB01000001.1"/>
</dbReference>